<evidence type="ECO:0000313" key="2">
    <source>
        <dbReference type="Proteomes" id="UP000490800"/>
    </source>
</evidence>
<keyword evidence="1" id="KW-0808">Transferase</keyword>
<dbReference type="SUPFAM" id="SSF53756">
    <property type="entry name" value="UDP-Glycosyltransferase/glycogen phosphorylase"/>
    <property type="match status" value="1"/>
</dbReference>
<dbReference type="GO" id="GO:0016740">
    <property type="term" value="F:transferase activity"/>
    <property type="evidence" value="ECO:0007669"/>
    <property type="project" value="UniProtKB-KW"/>
</dbReference>
<reference evidence="1 2" key="1">
    <citation type="journal article" date="2019" name="Microorganisms">
        <title>Paenibacillus lutrae sp. nov., A Chitinolytic Species Isolated from A River Otter in Castril Natural Park, Granada, Spain.</title>
        <authorList>
            <person name="Rodriguez M."/>
            <person name="Reina J.C."/>
            <person name="Bejar V."/>
            <person name="Llamas I."/>
        </authorList>
    </citation>
    <scope>NUCLEOTIDE SEQUENCE [LARGE SCALE GENOMIC DNA]</scope>
    <source>
        <strain evidence="1 2">N10</strain>
    </source>
</reference>
<accession>A0A7X3FE69</accession>
<proteinExistence type="predicted"/>
<dbReference type="Pfam" id="PF13692">
    <property type="entry name" value="Glyco_trans_1_4"/>
    <property type="match status" value="1"/>
</dbReference>
<dbReference type="RefSeq" id="WP_166541764.1">
    <property type="nucleotide sequence ID" value="NZ_RHLK01000001.1"/>
</dbReference>
<sequence length="379" mass="43101">MESYQVIWNGAVRNSSGINTASREYALALHRQGVDVKIKSRRHGKGQYRKTTDQLDQLIHKGYAQGKQRVLIHHGHPNTLNIQEARQNSDVLLLNTVWETTKIPRSWFPNINRFDAVCVPSYQNRKALRDSGVKVPVYLVPHGVHTNKFTPANPKLSLPLLPQTFVFVSVFTFQHRKNPETLLRAYWEEFSSADHVALLIKTSGSNIQGQIRAYKKKLGITKKTSPLYIMNGRADPRKLKGIYTKGNAFVLPTRGEGVGLPFLESLASGTPVIATGWGGHMDFVDSGNSFLVDYDLRPTTASMKQSISKKFEFLFAQQGQQWAEADLASLRKQMRLAYENPELCRRKGMQGRKDMFQWSWNRSGRRMKQVIESVLRSKT</sequence>
<dbReference type="EMBL" id="RHLK01000001">
    <property type="protein sequence ID" value="MVO98093.1"/>
    <property type="molecule type" value="Genomic_DNA"/>
</dbReference>
<dbReference type="CDD" id="cd03801">
    <property type="entry name" value="GT4_PimA-like"/>
    <property type="match status" value="1"/>
</dbReference>
<name>A0A7X3FE69_9BACL</name>
<protein>
    <submittedName>
        <fullName evidence="1">Glycosyltransferase</fullName>
    </submittedName>
</protein>
<dbReference type="PANTHER" id="PTHR46656:SF3">
    <property type="entry name" value="PUTATIVE-RELATED"/>
    <property type="match status" value="1"/>
</dbReference>
<dbReference type="AlphaFoldDB" id="A0A7X3FE69"/>
<evidence type="ECO:0000313" key="1">
    <source>
        <dbReference type="EMBL" id="MVO98093.1"/>
    </source>
</evidence>
<dbReference type="Gene3D" id="3.40.50.2000">
    <property type="entry name" value="Glycogen Phosphorylase B"/>
    <property type="match status" value="1"/>
</dbReference>
<comment type="caution">
    <text evidence="1">The sequence shown here is derived from an EMBL/GenBank/DDBJ whole genome shotgun (WGS) entry which is preliminary data.</text>
</comment>
<dbReference type="Proteomes" id="UP000490800">
    <property type="component" value="Unassembled WGS sequence"/>
</dbReference>
<dbReference type="PANTHER" id="PTHR46656">
    <property type="entry name" value="PUTATIVE-RELATED"/>
    <property type="match status" value="1"/>
</dbReference>
<keyword evidence="2" id="KW-1185">Reference proteome</keyword>
<gene>
    <name evidence="1" type="ORF">EDM21_00795</name>
</gene>
<organism evidence="1 2">
    <name type="scientific">Paenibacillus lutrae</name>
    <dbReference type="NCBI Taxonomy" id="2078573"/>
    <lineage>
        <taxon>Bacteria</taxon>
        <taxon>Bacillati</taxon>
        <taxon>Bacillota</taxon>
        <taxon>Bacilli</taxon>
        <taxon>Bacillales</taxon>
        <taxon>Paenibacillaceae</taxon>
        <taxon>Paenibacillus</taxon>
    </lineage>
</organism>